<keyword evidence="9" id="KW-1185">Reference proteome</keyword>
<dbReference type="InterPro" id="IPR010994">
    <property type="entry name" value="RuvA_2-like"/>
</dbReference>
<keyword evidence="5" id="KW-0482">Metalloprotease</keyword>
<sequence length="236" mass="25780">MGIKHWPENERPREKLLHRGAGALSDAELLAILLRVGTQGMSAVDLARYLLQEFGSLNRLFSAPAAELTMHKGMGEAAYCQFAVVREIGRRLLAEEMRDTPAFNSPDAVANYLVLQLAHEPVEVSVAMLLSSSHKLIAFQELSRGTVAENTVYIREVAKLALSHHAASLIIAHNHPGGSTEPSPADLAFTRRLQQALALLDVRLLDHFIVAGNRAVSFAANGWMRELAEDGDVWAG</sequence>
<dbReference type="InterPro" id="IPR037518">
    <property type="entry name" value="MPN"/>
</dbReference>
<keyword evidence="2" id="KW-0479">Metal-binding</keyword>
<evidence type="ECO:0000313" key="9">
    <source>
        <dbReference type="Proteomes" id="UP000018554"/>
    </source>
</evidence>
<dbReference type="GO" id="GO:0008237">
    <property type="term" value="F:metallopeptidase activity"/>
    <property type="evidence" value="ECO:0007669"/>
    <property type="project" value="UniProtKB-KW"/>
</dbReference>
<evidence type="ECO:0000256" key="6">
    <source>
        <dbReference type="RuleBase" id="RU003797"/>
    </source>
</evidence>
<dbReference type="Proteomes" id="UP000018554">
    <property type="component" value="Unassembled WGS sequence"/>
</dbReference>
<comment type="caution">
    <text evidence="8">The sequence shown here is derived from an EMBL/GenBank/DDBJ whole genome shotgun (WGS) entry which is preliminary data.</text>
</comment>
<protein>
    <recommendedName>
        <fullName evidence="7">MPN domain-containing protein</fullName>
    </recommendedName>
</protein>
<dbReference type="PANTHER" id="PTHR30471:SF3">
    <property type="entry name" value="UPF0758 PROTEIN YEES-RELATED"/>
    <property type="match status" value="1"/>
</dbReference>
<evidence type="ECO:0000256" key="3">
    <source>
        <dbReference type="ARBA" id="ARBA00022801"/>
    </source>
</evidence>
<accession>V7IDG1</accession>
<dbReference type="CDD" id="cd08071">
    <property type="entry name" value="MPN_DUF2466"/>
    <property type="match status" value="1"/>
</dbReference>
<dbReference type="RefSeq" id="WP_023886657.1">
    <property type="nucleotide sequence ID" value="NZ_KI635562.1"/>
</dbReference>
<dbReference type="HOGENOM" id="CLU_073529_0_1_4"/>
<evidence type="ECO:0000256" key="2">
    <source>
        <dbReference type="ARBA" id="ARBA00022723"/>
    </source>
</evidence>
<dbReference type="Pfam" id="PF04002">
    <property type="entry name" value="RadC"/>
    <property type="match status" value="1"/>
</dbReference>
<dbReference type="GO" id="GO:0046872">
    <property type="term" value="F:metal ion binding"/>
    <property type="evidence" value="ECO:0007669"/>
    <property type="project" value="UniProtKB-KW"/>
</dbReference>
<keyword evidence="3" id="KW-0378">Hydrolase</keyword>
<dbReference type="AlphaFoldDB" id="V7IDG1"/>
<dbReference type="InterPro" id="IPR001405">
    <property type="entry name" value="UPF0758"/>
</dbReference>
<evidence type="ECO:0000256" key="1">
    <source>
        <dbReference type="ARBA" id="ARBA00022670"/>
    </source>
</evidence>
<name>V7IDG1_EIKCO</name>
<dbReference type="SUPFAM" id="SSF102712">
    <property type="entry name" value="JAB1/MPN domain"/>
    <property type="match status" value="1"/>
</dbReference>
<dbReference type="NCBIfam" id="NF000642">
    <property type="entry name" value="PRK00024.1"/>
    <property type="match status" value="1"/>
</dbReference>
<keyword evidence="1" id="KW-0645">Protease</keyword>
<evidence type="ECO:0000256" key="4">
    <source>
        <dbReference type="ARBA" id="ARBA00022833"/>
    </source>
</evidence>
<dbReference type="Gene3D" id="3.40.140.10">
    <property type="entry name" value="Cytidine Deaminase, domain 2"/>
    <property type="match status" value="1"/>
</dbReference>
<keyword evidence="4" id="KW-0862">Zinc</keyword>
<dbReference type="InterPro" id="IPR025657">
    <property type="entry name" value="RadC_JAB"/>
</dbReference>
<dbReference type="NCBIfam" id="TIGR00608">
    <property type="entry name" value="radc"/>
    <property type="match status" value="1"/>
</dbReference>
<dbReference type="EMBL" id="AZGQ01000002">
    <property type="protein sequence ID" value="ETA84240.1"/>
    <property type="molecule type" value="Genomic_DNA"/>
</dbReference>
<gene>
    <name evidence="8" type="ORF">HMPREF1177_00537</name>
</gene>
<evidence type="ECO:0000259" key="7">
    <source>
        <dbReference type="PROSITE" id="PS50249"/>
    </source>
</evidence>
<proteinExistence type="inferred from homology"/>
<dbReference type="SUPFAM" id="SSF47781">
    <property type="entry name" value="RuvA domain 2-like"/>
    <property type="match status" value="1"/>
</dbReference>
<dbReference type="PANTHER" id="PTHR30471">
    <property type="entry name" value="DNA REPAIR PROTEIN RADC"/>
    <property type="match status" value="1"/>
</dbReference>
<reference evidence="8 9" key="1">
    <citation type="submission" date="2013-11" db="EMBL/GenBank/DDBJ databases">
        <title>The Genome Sequence of Eikenella corrodens CC92I.</title>
        <authorList>
            <consortium name="The Broad Institute Genomics Platform"/>
            <person name="Earl A."/>
            <person name="Allen-Vercoe E."/>
            <person name="Daigneault M."/>
            <person name="Young S.K."/>
            <person name="Zeng Q."/>
            <person name="Gargeya S."/>
            <person name="Fitzgerald M."/>
            <person name="Abouelleil A."/>
            <person name="Alvarado L."/>
            <person name="Chapman S.B."/>
            <person name="Gainer-Dewar J."/>
            <person name="Goldberg J."/>
            <person name="Griggs A."/>
            <person name="Gujja S."/>
            <person name="Hansen M."/>
            <person name="Howarth C."/>
            <person name="Imamovic A."/>
            <person name="Ireland A."/>
            <person name="Larimer J."/>
            <person name="McCowan C."/>
            <person name="Murphy C."/>
            <person name="Pearson M."/>
            <person name="Poon T.W."/>
            <person name="Priest M."/>
            <person name="Roberts A."/>
            <person name="Saif S."/>
            <person name="Shea T."/>
            <person name="Sykes S."/>
            <person name="Wortman J."/>
            <person name="Nusbaum C."/>
            <person name="Birren B."/>
        </authorList>
    </citation>
    <scope>NUCLEOTIDE SEQUENCE [LARGE SCALE GENOMIC DNA]</scope>
    <source>
        <strain evidence="8 9">CC92I</strain>
    </source>
</reference>
<dbReference type="GO" id="GO:0006508">
    <property type="term" value="P:proteolysis"/>
    <property type="evidence" value="ECO:0007669"/>
    <property type="project" value="UniProtKB-KW"/>
</dbReference>
<dbReference type="PATRIC" id="fig|1073362.3.peg.612"/>
<organism evidence="8 9">
    <name type="scientific">Eikenella corrodens CC92I</name>
    <dbReference type="NCBI Taxonomy" id="1073362"/>
    <lineage>
        <taxon>Bacteria</taxon>
        <taxon>Pseudomonadati</taxon>
        <taxon>Pseudomonadota</taxon>
        <taxon>Betaproteobacteria</taxon>
        <taxon>Neisseriales</taxon>
        <taxon>Neisseriaceae</taxon>
        <taxon>Eikenella</taxon>
    </lineage>
</organism>
<dbReference type="InterPro" id="IPR046778">
    <property type="entry name" value="UPF0758_N"/>
</dbReference>
<evidence type="ECO:0000256" key="5">
    <source>
        <dbReference type="ARBA" id="ARBA00023049"/>
    </source>
</evidence>
<comment type="similarity">
    <text evidence="6">Belongs to the UPF0758 family.</text>
</comment>
<dbReference type="PROSITE" id="PS50249">
    <property type="entry name" value="MPN"/>
    <property type="match status" value="1"/>
</dbReference>
<evidence type="ECO:0000313" key="8">
    <source>
        <dbReference type="EMBL" id="ETA84240.1"/>
    </source>
</evidence>
<feature type="domain" description="MPN" evidence="7">
    <location>
        <begin position="102"/>
        <end position="224"/>
    </location>
</feature>
<dbReference type="Pfam" id="PF20582">
    <property type="entry name" value="UPF0758_N"/>
    <property type="match status" value="1"/>
</dbReference>